<comment type="subcellular location">
    <subcellularLocation>
        <location evidence="1">Membrane</location>
        <topology evidence="1">Multi-pass membrane protein</topology>
    </subcellularLocation>
</comment>
<evidence type="ECO:0000256" key="4">
    <source>
        <dbReference type="ARBA" id="ARBA00023136"/>
    </source>
</evidence>
<dbReference type="GO" id="GO:0016020">
    <property type="term" value="C:membrane"/>
    <property type="evidence" value="ECO:0007669"/>
    <property type="project" value="UniProtKB-SubCell"/>
</dbReference>
<reference evidence="7" key="1">
    <citation type="journal article" date="2020" name="bioRxiv">
        <title>Genomic and phenotypic heterogeneity of clinical isolates of the human pathogens Aspergillus fumigatus, Aspergillus lentulus and Aspergillus fumigatiaffinis.</title>
        <authorList>
            <person name="dos Santos R.A.C."/>
            <person name="Steenwyk J.L."/>
            <person name="Rivero-Menendez O."/>
            <person name="Mead M.E."/>
            <person name="Silva L.P."/>
            <person name="Bastos R.W."/>
            <person name="Alastruey-Izquierdo A."/>
            <person name="Goldman G.H."/>
            <person name="Rokas A."/>
        </authorList>
    </citation>
    <scope>NUCLEOTIDE SEQUENCE</scope>
    <source>
        <strain evidence="7">CNM-CM6805</strain>
    </source>
</reference>
<protein>
    <recommendedName>
        <fullName evidence="6">Major facilitator superfamily (MFS) profile domain-containing protein</fullName>
    </recommendedName>
</protein>
<reference evidence="7" key="2">
    <citation type="submission" date="2020-04" db="EMBL/GenBank/DDBJ databases">
        <authorList>
            <person name="Santos R.A.C."/>
            <person name="Steenwyk J.L."/>
            <person name="Rivero-Menendez O."/>
            <person name="Mead M.E."/>
            <person name="Silva L.P."/>
            <person name="Bastos R.W."/>
            <person name="Alastruey-Izquierdo A."/>
            <person name="Goldman G.H."/>
            <person name="Rokas A."/>
        </authorList>
    </citation>
    <scope>NUCLEOTIDE SEQUENCE</scope>
    <source>
        <strain evidence="7">CNM-CM6805</strain>
    </source>
</reference>
<dbReference type="InterPro" id="IPR011701">
    <property type="entry name" value="MFS"/>
</dbReference>
<feature type="transmembrane region" description="Helical" evidence="5">
    <location>
        <begin position="367"/>
        <end position="389"/>
    </location>
</feature>
<evidence type="ECO:0000313" key="7">
    <source>
        <dbReference type="EMBL" id="KAF4227272.1"/>
    </source>
</evidence>
<feature type="transmembrane region" description="Helical" evidence="5">
    <location>
        <begin position="426"/>
        <end position="451"/>
    </location>
</feature>
<keyword evidence="8" id="KW-1185">Reference proteome</keyword>
<feature type="transmembrane region" description="Helical" evidence="5">
    <location>
        <begin position="282"/>
        <end position="308"/>
    </location>
</feature>
<dbReference type="PANTHER" id="PTHR23502">
    <property type="entry name" value="MAJOR FACILITATOR SUPERFAMILY"/>
    <property type="match status" value="1"/>
</dbReference>
<name>A0A8H4EGG0_9EURO</name>
<dbReference type="PANTHER" id="PTHR23502:SF157">
    <property type="entry name" value="MAJOR FACILITATOR SUPERFAMILY (MFS) PROFILE DOMAIN-CONTAINING PROTEIN-RELATED"/>
    <property type="match status" value="1"/>
</dbReference>
<evidence type="ECO:0000259" key="6">
    <source>
        <dbReference type="PROSITE" id="PS50850"/>
    </source>
</evidence>
<evidence type="ECO:0000256" key="2">
    <source>
        <dbReference type="ARBA" id="ARBA00022692"/>
    </source>
</evidence>
<dbReference type="AlphaFoldDB" id="A0A8H4EGG0"/>
<sequence>MQTTIAIADEKLSPLSNPDSLQFHLSQYGLKLTSDELYVQWAIGNRRHPRNWDVSRKVYDISLIFFLEFFTTAVSTSGSTAAGAAAAEYSMEKTKSIFIFVSLYLLGQAFGGILFPPYSEAFGRKKLYIISTALYSISCLVVAAVPSLSGVIVGRFISGFLSAIPTTVVIGSIEDMFNARDRVWMICIWAVTGNLGLIVGPIMSIYIVADLDWRWLFYIAAIVTGLLTFLLLAIRESRPSLLLAREVAQLRKATKVESLEGVNPDHTPDLHSFARLALSRPVLLFFTEPIVFIVSLISAISIALVYLFTEALPPIYESFGFSPRQASLPFIAIGVGLSLGLLTRCLDLYIIDQRRQQGRVLLPEHKLFGLWLGAPILAGGLWVFAWTIPPGVKDLHWSVSVIALLLVGYSLTELDYVLGGYLTDSYLSYASSGFSALSFLRSILSAAFPLVSPHLFSALGANLAVTVLAAMATIFCIVPPLFTRYGEKLRARSAFAKQSLTMYRQYTVDENGY</sequence>
<gene>
    <name evidence="7" type="ORF">CNMCM6805_003268</name>
</gene>
<keyword evidence="3 5" id="KW-1133">Transmembrane helix</keyword>
<evidence type="ECO:0000313" key="8">
    <source>
        <dbReference type="Proteomes" id="UP000653565"/>
    </source>
</evidence>
<dbReference type="OrthoDB" id="5410178at2759"/>
<feature type="transmembrane region" description="Helical" evidence="5">
    <location>
        <begin position="97"/>
        <end position="115"/>
    </location>
</feature>
<feature type="domain" description="Major facilitator superfamily (MFS) profile" evidence="6">
    <location>
        <begin position="57"/>
        <end position="487"/>
    </location>
</feature>
<evidence type="ECO:0000256" key="5">
    <source>
        <dbReference type="SAM" id="Phobius"/>
    </source>
</evidence>
<dbReference type="FunFam" id="1.20.1250.20:FF:000475">
    <property type="entry name" value="MFS multidrug transporter, putative"/>
    <property type="match status" value="1"/>
</dbReference>
<dbReference type="Pfam" id="PF07690">
    <property type="entry name" value="MFS_1"/>
    <property type="match status" value="1"/>
</dbReference>
<evidence type="ECO:0000256" key="3">
    <source>
        <dbReference type="ARBA" id="ARBA00022989"/>
    </source>
</evidence>
<dbReference type="InterPro" id="IPR020846">
    <property type="entry name" value="MFS_dom"/>
</dbReference>
<evidence type="ECO:0000256" key="1">
    <source>
        <dbReference type="ARBA" id="ARBA00004141"/>
    </source>
</evidence>
<dbReference type="Proteomes" id="UP000653565">
    <property type="component" value="Unassembled WGS sequence"/>
</dbReference>
<feature type="transmembrane region" description="Helical" evidence="5">
    <location>
        <begin position="152"/>
        <end position="171"/>
    </location>
</feature>
<feature type="transmembrane region" description="Helical" evidence="5">
    <location>
        <begin position="58"/>
        <end position="77"/>
    </location>
</feature>
<dbReference type="EMBL" id="JAAAPX010000191">
    <property type="protein sequence ID" value="KAF4227272.1"/>
    <property type="molecule type" value="Genomic_DNA"/>
</dbReference>
<feature type="transmembrane region" description="Helical" evidence="5">
    <location>
        <begin position="463"/>
        <end position="482"/>
    </location>
</feature>
<proteinExistence type="predicted"/>
<feature type="transmembrane region" description="Helical" evidence="5">
    <location>
        <begin position="328"/>
        <end position="346"/>
    </location>
</feature>
<organism evidence="7 8">
    <name type="scientific">Aspergillus fumigatiaffinis</name>
    <dbReference type="NCBI Taxonomy" id="340414"/>
    <lineage>
        <taxon>Eukaryota</taxon>
        <taxon>Fungi</taxon>
        <taxon>Dikarya</taxon>
        <taxon>Ascomycota</taxon>
        <taxon>Pezizomycotina</taxon>
        <taxon>Eurotiomycetes</taxon>
        <taxon>Eurotiomycetidae</taxon>
        <taxon>Eurotiales</taxon>
        <taxon>Aspergillaceae</taxon>
        <taxon>Aspergillus</taxon>
        <taxon>Aspergillus subgen. Fumigati</taxon>
    </lineage>
</organism>
<keyword evidence="4 5" id="KW-0472">Membrane</keyword>
<dbReference type="InterPro" id="IPR036259">
    <property type="entry name" value="MFS_trans_sf"/>
</dbReference>
<feature type="transmembrane region" description="Helical" evidence="5">
    <location>
        <begin position="215"/>
        <end position="234"/>
    </location>
</feature>
<comment type="caution">
    <text evidence="7">The sequence shown here is derived from an EMBL/GenBank/DDBJ whole genome shotgun (WGS) entry which is preliminary data.</text>
</comment>
<feature type="transmembrane region" description="Helical" evidence="5">
    <location>
        <begin position="395"/>
        <end position="414"/>
    </location>
</feature>
<dbReference type="PROSITE" id="PS50850">
    <property type="entry name" value="MFS"/>
    <property type="match status" value="1"/>
</dbReference>
<feature type="transmembrane region" description="Helical" evidence="5">
    <location>
        <begin position="127"/>
        <end position="146"/>
    </location>
</feature>
<dbReference type="Gene3D" id="1.20.1250.20">
    <property type="entry name" value="MFS general substrate transporter like domains"/>
    <property type="match status" value="1"/>
</dbReference>
<dbReference type="SUPFAM" id="SSF103473">
    <property type="entry name" value="MFS general substrate transporter"/>
    <property type="match status" value="1"/>
</dbReference>
<dbReference type="GO" id="GO:0022857">
    <property type="term" value="F:transmembrane transporter activity"/>
    <property type="evidence" value="ECO:0007669"/>
    <property type="project" value="InterPro"/>
</dbReference>
<accession>A0A8H4EGG0</accession>
<keyword evidence="2 5" id="KW-0812">Transmembrane</keyword>
<feature type="transmembrane region" description="Helical" evidence="5">
    <location>
        <begin position="183"/>
        <end position="209"/>
    </location>
</feature>